<reference evidence="2 3" key="1">
    <citation type="journal article" date="2015" name="Nature">
        <title>rRNA introns, odd ribosomes, and small enigmatic genomes across a large radiation of phyla.</title>
        <authorList>
            <person name="Brown C.T."/>
            <person name="Hug L.A."/>
            <person name="Thomas B.C."/>
            <person name="Sharon I."/>
            <person name="Castelle C.J."/>
            <person name="Singh A."/>
            <person name="Wilkins M.J."/>
            <person name="Williams K.H."/>
            <person name="Banfield J.F."/>
        </authorList>
    </citation>
    <scope>NUCLEOTIDE SEQUENCE [LARGE SCALE GENOMIC DNA]</scope>
</reference>
<dbReference type="AlphaFoldDB" id="A0A0G0DX07"/>
<evidence type="ECO:0000313" key="3">
    <source>
        <dbReference type="Proteomes" id="UP000034606"/>
    </source>
</evidence>
<evidence type="ECO:0000256" key="1">
    <source>
        <dbReference type="SAM" id="Phobius"/>
    </source>
</evidence>
<keyword evidence="1" id="KW-1133">Transmembrane helix</keyword>
<comment type="caution">
    <text evidence="2">The sequence shown here is derived from an EMBL/GenBank/DDBJ whole genome shotgun (WGS) entry which is preliminary data.</text>
</comment>
<accession>A0A0G0DX07</accession>
<keyword evidence="1" id="KW-0812">Transmembrane</keyword>
<protein>
    <recommendedName>
        <fullName evidence="4">Thrombospondin type 3 repeat superfamily protein</fullName>
    </recommendedName>
</protein>
<name>A0A0G0DX07_9BACT</name>
<gene>
    <name evidence="2" type="ORF">US05_C0012G0003</name>
</gene>
<organism evidence="2 3">
    <name type="scientific">Candidatus Nomurabacteria bacterium GW2011_GWA1_36_15</name>
    <dbReference type="NCBI Taxonomy" id="1618728"/>
    <lineage>
        <taxon>Bacteria</taxon>
        <taxon>Candidatus Nomuraibacteriota</taxon>
    </lineage>
</organism>
<dbReference type="Proteomes" id="UP000034606">
    <property type="component" value="Unassembled WGS sequence"/>
</dbReference>
<dbReference type="EMBL" id="LBRM01000012">
    <property type="protein sequence ID" value="KKP97723.1"/>
    <property type="molecule type" value="Genomic_DNA"/>
</dbReference>
<feature type="transmembrane region" description="Helical" evidence="1">
    <location>
        <begin position="17"/>
        <end position="37"/>
    </location>
</feature>
<proteinExistence type="predicted"/>
<sequence>MNFNKEKYLKYLPSKKFILILSAVIVLAVVIFVIFFMSSSGENFITGDKEENSALKIENQTIISLIQNDSDGDGIADWEEALWGTDKNKKITFNDMPDATYIENKKKELKIEQSINETKLTETEKFAREFFSSYSAMKSSGQVDNNTINSFSNALGQKIVNPALIDYYKETDIKTSALDNFATKQKYYQDMQNLFKSYQSVGLGDELDIISKELASNSANGTAGNIDQDSKLSTIANAYQDFAKKIMEMSVPSSFVQYHLQIANTSNNTGISVSSMGKIIDDPIVGLSGLSQYQKYSDDLVKAVANLETALLKQ</sequence>
<evidence type="ECO:0000313" key="2">
    <source>
        <dbReference type="EMBL" id="KKP97723.1"/>
    </source>
</evidence>
<evidence type="ECO:0008006" key="4">
    <source>
        <dbReference type="Google" id="ProtNLM"/>
    </source>
</evidence>
<keyword evidence="1" id="KW-0472">Membrane</keyword>